<comment type="caution">
    <text evidence="1">The sequence shown here is derived from an EMBL/GenBank/DDBJ whole genome shotgun (WGS) entry which is preliminary data.</text>
</comment>
<proteinExistence type="predicted"/>
<accession>A0ACC1SUC5</accession>
<organism evidence="1 2">
    <name type="scientific">Phlebia brevispora</name>
    <dbReference type="NCBI Taxonomy" id="194682"/>
    <lineage>
        <taxon>Eukaryota</taxon>
        <taxon>Fungi</taxon>
        <taxon>Dikarya</taxon>
        <taxon>Basidiomycota</taxon>
        <taxon>Agaricomycotina</taxon>
        <taxon>Agaricomycetes</taxon>
        <taxon>Polyporales</taxon>
        <taxon>Meruliaceae</taxon>
        <taxon>Phlebia</taxon>
    </lineage>
</organism>
<sequence length="691" mass="74397">MGHTKLRANIRRSDQHQSKNIWAQVSGYGASFLHTDADALDGSHGSRRLKVSGCHGPPTACFLIANSTIRLHVRILRFRSIPLGDSHSPSLSVGSAGRTVLDALQRSPSPTRCARSASRLSSRVALDCRIVSYRIHHIADAIAQWLPRVTLMFDGSENVVSRLTDSLKWLDHLSSSSATCYQSPMAAVTTKPYSWNTTIDDTSSILSYTPYADGVFLNNGWVQWYSDYPSNVIRQPGDYEAGQSFHRTSLSGASVALQFNGTAIYLYGSTNCSYVVTLDGNPYPTTLNQSQSLDGLLFSRDGLDSNVHTVNLTAVPESGSDQQIAFDEAVFTNVINDDVDALTTVTIQNTNYTVLQYNGNWSSAFDHQIPSLTNPVNFSTTSQPMSSVSMNFTRTVAIAINASRNWGHWTYNVSLDGKENAYNASTFWLIGDTILYYENNLDPNETHQLELVNTGNMNYYALSLNYITLWTVDGGNFLASSEDTASATSASASSASSTTAQSANGIATSSAAASPASSGKHVNVGTIVGPIVAVVTILLVGVAAFLWWRRRRTLALASVEVALPPPGTVEPFPRGTRPDLWYKGIEADPNAPQPVTYVLPVTSGKRAQDDAPAPPPPPPAISAVADSSTNVSRNTALQSVEPPSTASASALRSSPPPQVVDVNQIIELIAQRIDPAVGRPPDDTAPPRYHG</sequence>
<protein>
    <submittedName>
        <fullName evidence="1">Uncharacterized protein</fullName>
    </submittedName>
</protein>
<name>A0ACC1SUC5_9APHY</name>
<keyword evidence="2" id="KW-1185">Reference proteome</keyword>
<gene>
    <name evidence="1" type="ORF">NM688_g5515</name>
</gene>
<evidence type="ECO:0000313" key="2">
    <source>
        <dbReference type="Proteomes" id="UP001148662"/>
    </source>
</evidence>
<dbReference type="EMBL" id="JANHOG010001024">
    <property type="protein sequence ID" value="KAJ3546435.1"/>
    <property type="molecule type" value="Genomic_DNA"/>
</dbReference>
<evidence type="ECO:0000313" key="1">
    <source>
        <dbReference type="EMBL" id="KAJ3546435.1"/>
    </source>
</evidence>
<reference evidence="1" key="1">
    <citation type="submission" date="2022-07" db="EMBL/GenBank/DDBJ databases">
        <title>Genome Sequence of Phlebia brevispora.</title>
        <authorList>
            <person name="Buettner E."/>
        </authorList>
    </citation>
    <scope>NUCLEOTIDE SEQUENCE</scope>
    <source>
        <strain evidence="1">MPL23</strain>
    </source>
</reference>
<dbReference type="Proteomes" id="UP001148662">
    <property type="component" value="Unassembled WGS sequence"/>
</dbReference>